<dbReference type="GO" id="GO:0031267">
    <property type="term" value="F:small GTPase binding"/>
    <property type="evidence" value="ECO:0007669"/>
    <property type="project" value="TreeGrafter"/>
</dbReference>
<dbReference type="GO" id="GO:0005085">
    <property type="term" value="F:guanyl-nucleotide exchange factor activity"/>
    <property type="evidence" value="ECO:0007669"/>
    <property type="project" value="InterPro"/>
</dbReference>
<dbReference type="InterPro" id="IPR003123">
    <property type="entry name" value="VPS9"/>
</dbReference>
<dbReference type="AlphaFoldDB" id="A0A5J5EVT0"/>
<dbReference type="PANTHER" id="PTHR23101">
    <property type="entry name" value="RAB GDP/GTP EXCHANGE FACTOR"/>
    <property type="match status" value="1"/>
</dbReference>
<dbReference type="Pfam" id="PF02204">
    <property type="entry name" value="VPS9"/>
    <property type="match status" value="1"/>
</dbReference>
<accession>A0A5J5EVT0</accession>
<reference evidence="3 4" key="1">
    <citation type="submission" date="2019-09" db="EMBL/GenBank/DDBJ databases">
        <title>Draft genome of the ectomycorrhizal ascomycete Sphaerosporella brunnea.</title>
        <authorList>
            <consortium name="DOE Joint Genome Institute"/>
            <person name="Benucci G.M."/>
            <person name="Marozzi G."/>
            <person name="Antonielli L."/>
            <person name="Sanchez S."/>
            <person name="Marco P."/>
            <person name="Wang X."/>
            <person name="Falini L.B."/>
            <person name="Barry K."/>
            <person name="Haridas S."/>
            <person name="Lipzen A."/>
            <person name="Labutti K."/>
            <person name="Grigoriev I.V."/>
            <person name="Murat C."/>
            <person name="Martin F."/>
            <person name="Albertini E."/>
            <person name="Donnini D."/>
            <person name="Bonito G."/>
        </authorList>
    </citation>
    <scope>NUCLEOTIDE SEQUENCE [LARGE SCALE GENOMIC DNA]</scope>
    <source>
        <strain evidence="3 4">Sb_GMNB300</strain>
    </source>
</reference>
<feature type="compositionally biased region" description="Low complexity" evidence="1">
    <location>
        <begin position="428"/>
        <end position="450"/>
    </location>
</feature>
<feature type="compositionally biased region" description="Polar residues" evidence="1">
    <location>
        <begin position="393"/>
        <end position="412"/>
    </location>
</feature>
<evidence type="ECO:0000259" key="2">
    <source>
        <dbReference type="PROSITE" id="PS51205"/>
    </source>
</evidence>
<feature type="domain" description="VPS9" evidence="2">
    <location>
        <begin position="129"/>
        <end position="277"/>
    </location>
</feature>
<evidence type="ECO:0000256" key="1">
    <source>
        <dbReference type="SAM" id="MobiDB-lite"/>
    </source>
</evidence>
<sequence>SSALLPEGFDELPPELITLADRFIDSLTKPIHPAPLTVQQLSDMFQQFYSTAQQAIGKHVSQSYLSLSSQKPRSRTPTTQMLSKAEMAQKKRDRKLLEVKRIALEEAIEKRVTEGVYDKIWRHKSTDDEARDDSLHSKIAALKVVGVNLGHLGVELDSEAKAKLVDRELQESTKALAAMNEKKYPLGKLTLLKQAHKAIVDCLTKHITTTSADSLLPTLIYTLIVSPPELQLNAVSNLYFTQRFRACNFIDGEAAYCLTNFEAAISFLETVDLATLNIDNVDGPSHSPASSLHSLRDTLKPSTPHPTTTTTATHITALHPTHASVQATQAAQKARGLSFTTPIDLATTAVSTADQGIRGIGVALENSYKFLFAHTRGDIAPKTLEDARKLVDTPSNPAISALQRTDSDTGSSNDDKPTGSKPASLREPSPARGGPASSPSPSPARAAAAAAAGLEPLKHIGNIGTSIGRFASVGMRGLARVAPTTSAPAPPTTQQLQGKELLEALPELAKDLVPTTTPLERLEFKPNRRFVECEDVRELKIGEVEGLLKEYRALVGELRRRGLIE</sequence>
<dbReference type="SMART" id="SM00167">
    <property type="entry name" value="VPS9"/>
    <property type="match status" value="1"/>
</dbReference>
<evidence type="ECO:0000313" key="4">
    <source>
        <dbReference type="Proteomes" id="UP000326924"/>
    </source>
</evidence>
<dbReference type="PANTHER" id="PTHR23101:SF97">
    <property type="entry name" value="DOMAIN PROTEIN, PUTATIVE (AFU_ORTHOLOGUE AFUA_2G10890)-RELATED"/>
    <property type="match status" value="1"/>
</dbReference>
<organism evidence="3 4">
    <name type="scientific">Sphaerosporella brunnea</name>
    <dbReference type="NCBI Taxonomy" id="1250544"/>
    <lineage>
        <taxon>Eukaryota</taxon>
        <taxon>Fungi</taxon>
        <taxon>Dikarya</taxon>
        <taxon>Ascomycota</taxon>
        <taxon>Pezizomycotina</taxon>
        <taxon>Pezizomycetes</taxon>
        <taxon>Pezizales</taxon>
        <taxon>Pyronemataceae</taxon>
        <taxon>Sphaerosporella</taxon>
    </lineage>
</organism>
<dbReference type="InterPro" id="IPR045046">
    <property type="entry name" value="Vps9-like"/>
</dbReference>
<dbReference type="PROSITE" id="PS51205">
    <property type="entry name" value="VPS9"/>
    <property type="match status" value="1"/>
</dbReference>
<proteinExistence type="predicted"/>
<comment type="caution">
    <text evidence="3">The sequence shown here is derived from an EMBL/GenBank/DDBJ whole genome shotgun (WGS) entry which is preliminary data.</text>
</comment>
<name>A0A5J5EVT0_9PEZI</name>
<dbReference type="GO" id="GO:0016192">
    <property type="term" value="P:vesicle-mediated transport"/>
    <property type="evidence" value="ECO:0007669"/>
    <property type="project" value="InterPro"/>
</dbReference>
<feature type="non-terminal residue" evidence="3">
    <location>
        <position position="1"/>
    </location>
</feature>
<dbReference type="Gene3D" id="1.20.1050.80">
    <property type="entry name" value="VPS9 domain"/>
    <property type="match status" value="1"/>
</dbReference>
<dbReference type="SUPFAM" id="SSF109993">
    <property type="entry name" value="VPS9 domain"/>
    <property type="match status" value="1"/>
</dbReference>
<dbReference type="OrthoDB" id="10264848at2759"/>
<keyword evidence="4" id="KW-1185">Reference proteome</keyword>
<feature type="region of interest" description="Disordered" evidence="1">
    <location>
        <begin position="287"/>
        <end position="309"/>
    </location>
</feature>
<evidence type="ECO:0000313" key="3">
    <source>
        <dbReference type="EMBL" id="KAA8904857.1"/>
    </source>
</evidence>
<dbReference type="InParanoid" id="A0A5J5EVT0"/>
<dbReference type="InterPro" id="IPR037191">
    <property type="entry name" value="VPS9_dom_sf"/>
</dbReference>
<dbReference type="GO" id="GO:0030139">
    <property type="term" value="C:endocytic vesicle"/>
    <property type="evidence" value="ECO:0007669"/>
    <property type="project" value="TreeGrafter"/>
</dbReference>
<feature type="region of interest" description="Disordered" evidence="1">
    <location>
        <begin position="391"/>
        <end position="450"/>
    </location>
</feature>
<dbReference type="EMBL" id="VXIS01000103">
    <property type="protein sequence ID" value="KAA8904857.1"/>
    <property type="molecule type" value="Genomic_DNA"/>
</dbReference>
<gene>
    <name evidence="3" type="ORF">FN846DRAFT_779322</name>
</gene>
<dbReference type="GO" id="GO:0005829">
    <property type="term" value="C:cytosol"/>
    <property type="evidence" value="ECO:0007669"/>
    <property type="project" value="TreeGrafter"/>
</dbReference>
<dbReference type="Proteomes" id="UP000326924">
    <property type="component" value="Unassembled WGS sequence"/>
</dbReference>
<protein>
    <recommendedName>
        <fullName evidence="2">VPS9 domain-containing protein</fullName>
    </recommendedName>
</protein>